<evidence type="ECO:0000313" key="4">
    <source>
        <dbReference type="Proteomes" id="UP000294963"/>
    </source>
</evidence>
<feature type="domain" description="TerD" evidence="2">
    <location>
        <begin position="1"/>
        <end position="183"/>
    </location>
</feature>
<dbReference type="EMBL" id="SLVJ01000013">
    <property type="protein sequence ID" value="TCM66453.1"/>
    <property type="molecule type" value="Genomic_DNA"/>
</dbReference>
<evidence type="ECO:0000313" key="3">
    <source>
        <dbReference type="EMBL" id="TCM66453.1"/>
    </source>
</evidence>
<dbReference type="Pfam" id="PF02342">
    <property type="entry name" value="TerD"/>
    <property type="match status" value="1"/>
</dbReference>
<dbReference type="Gene3D" id="2.60.60.30">
    <property type="entry name" value="sav2460 like domains"/>
    <property type="match status" value="1"/>
</dbReference>
<dbReference type="InterPro" id="IPR051324">
    <property type="entry name" value="Stress/Tellurium_Resist"/>
</dbReference>
<dbReference type="Proteomes" id="UP000294963">
    <property type="component" value="Unassembled WGS sequence"/>
</dbReference>
<protein>
    <submittedName>
        <fullName evidence="3">Tellurium resistance protein TerZ</fullName>
    </submittedName>
</protein>
<dbReference type="GO" id="GO:0046690">
    <property type="term" value="P:response to tellurium ion"/>
    <property type="evidence" value="ECO:0007669"/>
    <property type="project" value="UniProtKB-KW"/>
</dbReference>
<keyword evidence="4" id="KW-1185">Reference proteome</keyword>
<evidence type="ECO:0000256" key="1">
    <source>
        <dbReference type="ARBA" id="ARBA00022686"/>
    </source>
</evidence>
<comment type="caution">
    <text evidence="3">The sequence shown here is derived from an EMBL/GenBank/DDBJ whole genome shotgun (WGS) entry which is preliminary data.</text>
</comment>
<sequence>MGISLEKGQKISLAKNDGSQLTQIYLGAGWDVAKSSGGMFGKLFGGGGDSIDLDASLIMLDANKAIVDVVYFGQLKSRDGSVVHSGDNLTGEGDGDDEKIHVNLNQVPSNIETLVFTISSFRGQTFEKVENAFCRLVDASSNVEVAKYNLSQRGSYTALIVAKLYRHNGEWKMGALGETCQGKTFKDMMPAILPLV</sequence>
<accession>A0A4R1Y326</accession>
<name>A0A4R1Y326_ACICA</name>
<dbReference type="OrthoDB" id="570928at2"/>
<dbReference type="PANTHER" id="PTHR32097:SF17">
    <property type="entry name" value="CAMP-BINDING PROTEIN 1-RELATED"/>
    <property type="match status" value="1"/>
</dbReference>
<dbReference type="CDD" id="cd06974">
    <property type="entry name" value="TerD_like"/>
    <property type="match status" value="1"/>
</dbReference>
<evidence type="ECO:0000259" key="2">
    <source>
        <dbReference type="Pfam" id="PF02342"/>
    </source>
</evidence>
<reference evidence="3 4" key="1">
    <citation type="submission" date="2019-03" db="EMBL/GenBank/DDBJ databases">
        <title>Genomic analyses of the natural microbiome of Caenorhabditis elegans.</title>
        <authorList>
            <person name="Samuel B."/>
        </authorList>
    </citation>
    <scope>NUCLEOTIDE SEQUENCE [LARGE SCALE GENOMIC DNA]</scope>
    <source>
        <strain evidence="3 4">JUb89</strain>
    </source>
</reference>
<proteinExistence type="predicted"/>
<dbReference type="AlphaFoldDB" id="A0A4R1Y326"/>
<dbReference type="PANTHER" id="PTHR32097">
    <property type="entry name" value="CAMP-BINDING PROTEIN 1-RELATED"/>
    <property type="match status" value="1"/>
</dbReference>
<gene>
    <name evidence="3" type="ORF">EC844_11353</name>
</gene>
<organism evidence="3 4">
    <name type="scientific">Acinetobacter calcoaceticus</name>
    <dbReference type="NCBI Taxonomy" id="471"/>
    <lineage>
        <taxon>Bacteria</taxon>
        <taxon>Pseudomonadati</taxon>
        <taxon>Pseudomonadota</taxon>
        <taxon>Gammaproteobacteria</taxon>
        <taxon>Moraxellales</taxon>
        <taxon>Moraxellaceae</taxon>
        <taxon>Acinetobacter</taxon>
        <taxon>Acinetobacter calcoaceticus/baumannii complex</taxon>
    </lineage>
</organism>
<dbReference type="InterPro" id="IPR003325">
    <property type="entry name" value="TerD"/>
</dbReference>
<keyword evidence="1" id="KW-0778">Tellurium resistance</keyword>